<dbReference type="GO" id="GO:0061809">
    <property type="term" value="F:NAD+ nucleosidase activity, cyclic ADP-ribose generating"/>
    <property type="evidence" value="ECO:0007669"/>
    <property type="project" value="UniProtKB-EC"/>
</dbReference>
<accession>A0A4R6DD49</accession>
<gene>
    <name evidence="7" type="ORF">EDF64_11578</name>
</gene>
<dbReference type="EC" id="3.2.2.6" evidence="1"/>
<organism evidence="7 8">
    <name type="scientific">Curtobacterium flaccumfaciens</name>
    <dbReference type="NCBI Taxonomy" id="2035"/>
    <lineage>
        <taxon>Bacteria</taxon>
        <taxon>Bacillati</taxon>
        <taxon>Actinomycetota</taxon>
        <taxon>Actinomycetes</taxon>
        <taxon>Micrococcales</taxon>
        <taxon>Microbacteriaceae</taxon>
        <taxon>Curtobacterium</taxon>
    </lineage>
</organism>
<keyword evidence="3" id="KW-0520">NAD</keyword>
<dbReference type="SMART" id="SM00255">
    <property type="entry name" value="TIR"/>
    <property type="match status" value="1"/>
</dbReference>
<dbReference type="OrthoDB" id="7285215at2"/>
<dbReference type="GO" id="GO:0007165">
    <property type="term" value="P:signal transduction"/>
    <property type="evidence" value="ECO:0007669"/>
    <property type="project" value="InterPro"/>
</dbReference>
<dbReference type="InterPro" id="IPR035897">
    <property type="entry name" value="Toll_tir_struct_dom_sf"/>
</dbReference>
<dbReference type="SUPFAM" id="SSF141099">
    <property type="entry name" value="Atu1913-like"/>
    <property type="match status" value="1"/>
</dbReference>
<dbReference type="Gene3D" id="4.10.1210.10">
    <property type="entry name" value="Atu1913-like"/>
    <property type="match status" value="1"/>
</dbReference>
<dbReference type="InterPro" id="IPR036488">
    <property type="entry name" value="DUF1883-like_sf"/>
</dbReference>
<dbReference type="Pfam" id="PF13676">
    <property type="entry name" value="TIR_2"/>
    <property type="match status" value="1"/>
</dbReference>
<comment type="caution">
    <text evidence="7">The sequence shown here is derived from an EMBL/GenBank/DDBJ whole genome shotgun (WGS) entry which is preliminary data.</text>
</comment>
<evidence type="ECO:0000256" key="3">
    <source>
        <dbReference type="ARBA" id="ARBA00023027"/>
    </source>
</evidence>
<dbReference type="InterPro" id="IPR000157">
    <property type="entry name" value="TIR_dom"/>
</dbReference>
<proteinExistence type="predicted"/>
<dbReference type="EMBL" id="SNVW01000015">
    <property type="protein sequence ID" value="TDN41889.1"/>
    <property type="molecule type" value="Genomic_DNA"/>
</dbReference>
<name>A0A4R6DD49_9MICO</name>
<feature type="domain" description="TIR" evidence="6">
    <location>
        <begin position="127"/>
        <end position="248"/>
    </location>
</feature>
<dbReference type="PANTHER" id="PTHR32009:SF39">
    <property type="entry name" value="TIR DOMAIN-CONTAINING PROTEIN"/>
    <property type="match status" value="1"/>
</dbReference>
<evidence type="ECO:0000313" key="7">
    <source>
        <dbReference type="EMBL" id="TDN41889.1"/>
    </source>
</evidence>
<dbReference type="AlphaFoldDB" id="A0A4R6DD49"/>
<reference evidence="7 8" key="1">
    <citation type="submission" date="2019-03" db="EMBL/GenBank/DDBJ databases">
        <title>Genomic analyses of the natural microbiome of Caenorhabditis elegans.</title>
        <authorList>
            <person name="Samuel B."/>
        </authorList>
    </citation>
    <scope>NUCLEOTIDE SEQUENCE [LARGE SCALE GENOMIC DNA]</scope>
    <source>
        <strain evidence="7 8">JUb65</strain>
    </source>
</reference>
<evidence type="ECO:0000256" key="2">
    <source>
        <dbReference type="ARBA" id="ARBA00022801"/>
    </source>
</evidence>
<dbReference type="Gene3D" id="3.40.50.10140">
    <property type="entry name" value="Toll/interleukin-1 receptor homology (TIR) domain"/>
    <property type="match status" value="1"/>
</dbReference>
<keyword evidence="2" id="KW-0378">Hydrolase</keyword>
<evidence type="ECO:0000256" key="4">
    <source>
        <dbReference type="ARBA" id="ARBA00047304"/>
    </source>
</evidence>
<feature type="region of interest" description="Disordered" evidence="5">
    <location>
        <begin position="91"/>
        <end position="119"/>
    </location>
</feature>
<dbReference type="PROSITE" id="PS50104">
    <property type="entry name" value="TIR"/>
    <property type="match status" value="1"/>
</dbReference>
<evidence type="ECO:0000313" key="8">
    <source>
        <dbReference type="Proteomes" id="UP000295764"/>
    </source>
</evidence>
<evidence type="ECO:0000256" key="5">
    <source>
        <dbReference type="SAM" id="MobiDB-lite"/>
    </source>
</evidence>
<evidence type="ECO:0000259" key="6">
    <source>
        <dbReference type="PROSITE" id="PS50104"/>
    </source>
</evidence>
<protein>
    <recommendedName>
        <fullName evidence="1">ADP-ribosyl cyclase/cyclic ADP-ribose hydrolase</fullName>
        <ecNumber evidence="1">3.2.2.6</ecNumber>
    </recommendedName>
</protein>
<dbReference type="Proteomes" id="UP000295764">
    <property type="component" value="Unassembled WGS sequence"/>
</dbReference>
<dbReference type="InterPro" id="IPR015073">
    <property type="entry name" value="DUF1883"/>
</dbReference>
<dbReference type="PANTHER" id="PTHR32009">
    <property type="entry name" value="TMV RESISTANCE PROTEIN N-LIKE"/>
    <property type="match status" value="1"/>
</dbReference>
<evidence type="ECO:0000256" key="1">
    <source>
        <dbReference type="ARBA" id="ARBA00011982"/>
    </source>
</evidence>
<dbReference type="Pfam" id="PF08980">
    <property type="entry name" value="DUF1883"/>
    <property type="match status" value="1"/>
</dbReference>
<dbReference type="SUPFAM" id="SSF52200">
    <property type="entry name" value="Toll/Interleukin receptor TIR domain"/>
    <property type="match status" value="1"/>
</dbReference>
<dbReference type="RefSeq" id="WP_133521117.1">
    <property type="nucleotide sequence ID" value="NZ_SNVW01000015.1"/>
</dbReference>
<comment type="catalytic activity">
    <reaction evidence="4">
        <text>NAD(+) + H2O = ADP-D-ribose + nicotinamide + H(+)</text>
        <dbReference type="Rhea" id="RHEA:16301"/>
        <dbReference type="ChEBI" id="CHEBI:15377"/>
        <dbReference type="ChEBI" id="CHEBI:15378"/>
        <dbReference type="ChEBI" id="CHEBI:17154"/>
        <dbReference type="ChEBI" id="CHEBI:57540"/>
        <dbReference type="ChEBI" id="CHEBI:57967"/>
        <dbReference type="EC" id="3.2.2.6"/>
    </reaction>
    <physiologicalReaction direction="left-to-right" evidence="4">
        <dbReference type="Rhea" id="RHEA:16302"/>
    </physiologicalReaction>
</comment>
<sequence>MEHLKKDLGQLKKGATVVVTLRQQANVLLMDSSNYRTYAASRGGRFRYTGGLIKRSPARLTVPSNGHWYLAIDLGGAKGRINATVAVEPPPRGNLPEYRSAPERGVSGQVSVRRPLPPESDADFDGRTWDVFLSHASEDKADVALPLAQALQDRGVSVWLDKAELRIGDSLRRRIDRGLRSSRFAAVVFSDAYFSKGWPQYELDGIVTLTVGGQQNLLPVWHNVDHAAISAHSPSLADKFARSTSDTPIDEIAAEIADLVIEARDAQQP</sequence>